<feature type="transmembrane region" description="Helical" evidence="8">
    <location>
        <begin position="312"/>
        <end position="329"/>
    </location>
</feature>
<dbReference type="EMBL" id="JBHLVX010000050">
    <property type="protein sequence ID" value="MFC0268847.1"/>
    <property type="molecule type" value="Genomic_DNA"/>
</dbReference>
<comment type="similarity">
    <text evidence="2">Belongs to the major facilitator superfamily. EmrB family.</text>
</comment>
<name>A0ABV6G598_9GAMM</name>
<dbReference type="Gene3D" id="1.20.1250.20">
    <property type="entry name" value="MFS general substrate transporter like domains"/>
    <property type="match status" value="1"/>
</dbReference>
<evidence type="ECO:0000256" key="4">
    <source>
        <dbReference type="ARBA" id="ARBA00022475"/>
    </source>
</evidence>
<dbReference type="NCBIfam" id="TIGR00711">
    <property type="entry name" value="efflux_EmrB"/>
    <property type="match status" value="1"/>
</dbReference>
<feature type="transmembrane region" description="Helical" evidence="8">
    <location>
        <begin position="405"/>
        <end position="429"/>
    </location>
</feature>
<evidence type="ECO:0000256" key="3">
    <source>
        <dbReference type="ARBA" id="ARBA00022448"/>
    </source>
</evidence>
<dbReference type="PRINTS" id="PR01036">
    <property type="entry name" value="TCRTETB"/>
</dbReference>
<protein>
    <submittedName>
        <fullName evidence="10">MFS transporter</fullName>
    </submittedName>
</protein>
<accession>A0ABV6G598</accession>
<feature type="transmembrane region" description="Helical" evidence="8">
    <location>
        <begin position="88"/>
        <end position="111"/>
    </location>
</feature>
<evidence type="ECO:0000256" key="5">
    <source>
        <dbReference type="ARBA" id="ARBA00022692"/>
    </source>
</evidence>
<comment type="caution">
    <text evidence="10">The sequence shown here is derived from an EMBL/GenBank/DDBJ whole genome shotgun (WGS) entry which is preliminary data.</text>
</comment>
<evidence type="ECO:0000313" key="10">
    <source>
        <dbReference type="EMBL" id="MFC0268847.1"/>
    </source>
</evidence>
<keyword evidence="7 8" id="KW-0472">Membrane</keyword>
<dbReference type="InterPro" id="IPR011701">
    <property type="entry name" value="MFS"/>
</dbReference>
<feature type="transmembrane region" description="Helical" evidence="8">
    <location>
        <begin position="441"/>
        <end position="463"/>
    </location>
</feature>
<feature type="transmembrane region" description="Helical" evidence="8">
    <location>
        <begin position="117"/>
        <end position="137"/>
    </location>
</feature>
<dbReference type="RefSeq" id="WP_019950697.1">
    <property type="nucleotide sequence ID" value="NZ_JBHLVX010000050.1"/>
</dbReference>
<feature type="domain" description="Major facilitator superfamily (MFS) profile" evidence="9">
    <location>
        <begin position="22"/>
        <end position="467"/>
    </location>
</feature>
<feature type="transmembrane region" description="Helical" evidence="8">
    <location>
        <begin position="176"/>
        <end position="196"/>
    </location>
</feature>
<keyword evidence="11" id="KW-1185">Reference proteome</keyword>
<dbReference type="PANTHER" id="PTHR42718">
    <property type="entry name" value="MAJOR FACILITATOR SUPERFAMILY MULTIDRUG TRANSPORTER MFSC"/>
    <property type="match status" value="1"/>
</dbReference>
<feature type="transmembrane region" description="Helical" evidence="8">
    <location>
        <begin position="235"/>
        <end position="255"/>
    </location>
</feature>
<dbReference type="Pfam" id="PF07690">
    <property type="entry name" value="MFS_1"/>
    <property type="match status" value="1"/>
</dbReference>
<evidence type="ECO:0000313" key="11">
    <source>
        <dbReference type="Proteomes" id="UP001589814"/>
    </source>
</evidence>
<feature type="transmembrane region" description="Helical" evidence="8">
    <location>
        <begin position="336"/>
        <end position="356"/>
    </location>
</feature>
<feature type="transmembrane region" description="Helical" evidence="8">
    <location>
        <begin position="208"/>
        <end position="229"/>
    </location>
</feature>
<reference evidence="10 11" key="1">
    <citation type="submission" date="2024-09" db="EMBL/GenBank/DDBJ databases">
        <authorList>
            <person name="Sun Q."/>
            <person name="Mori K."/>
        </authorList>
    </citation>
    <scope>NUCLEOTIDE SEQUENCE [LARGE SCALE GENOMIC DNA]</scope>
    <source>
        <strain evidence="10 11">CCM 7415</strain>
    </source>
</reference>
<feature type="transmembrane region" description="Helical" evidence="8">
    <location>
        <begin position="149"/>
        <end position="170"/>
    </location>
</feature>
<feature type="transmembrane region" description="Helical" evidence="8">
    <location>
        <begin position="368"/>
        <end position="384"/>
    </location>
</feature>
<sequence length="471" mass="49925">MKALLSWREGDDGLAPRQRILAMMVLMSGSVMAVLNINMVNIALPTIARELGVSSAASVWVINVYQLVGAASMLTFAALGYRIGRYRLYIGGMVIFVLTSLACALAPNLAWLVAFRALQGLGAAAMMSIGPSLYRVIFPTRLLGRAMGLTALTVSMAVAAGPALGGVILALADWPWLFWVNLPFGVAAIWLAVRALPWEDSHPHRFDVLGALLSALGLGAFVVMLDSFAGAAETGLRSVALLAVVSVVAMSAFVARQRRLEAPLLPLVIFREQRFTLAVITSFFSFLAQAMAFVSLPFLFQSVQGYTPLESAFLFTPWPLGVMIGAPLGGRLADRYAAPLICAIGLALFIVGMALLALLGESPATLDIIWRSAVCGLGFGLYQAPNNREMMGSLPLERSGSASGVLASVRTFGQSVGAALVALVLSGIMTADTENALSVSLALWLGMFSAMVALVTSTSRFALRRGRYSQA</sequence>
<dbReference type="PANTHER" id="PTHR42718:SF9">
    <property type="entry name" value="MAJOR FACILITATOR SUPERFAMILY MULTIDRUG TRANSPORTER MFSC"/>
    <property type="match status" value="1"/>
</dbReference>
<dbReference type="Gene3D" id="1.20.1720.10">
    <property type="entry name" value="Multidrug resistance protein D"/>
    <property type="match status" value="1"/>
</dbReference>
<evidence type="ECO:0000256" key="7">
    <source>
        <dbReference type="ARBA" id="ARBA00023136"/>
    </source>
</evidence>
<dbReference type="Proteomes" id="UP001589814">
    <property type="component" value="Unassembled WGS sequence"/>
</dbReference>
<dbReference type="PROSITE" id="PS50850">
    <property type="entry name" value="MFS"/>
    <property type="match status" value="1"/>
</dbReference>
<organism evidence="10 11">
    <name type="scientific">Kushneria aurantia</name>
    <dbReference type="NCBI Taxonomy" id="504092"/>
    <lineage>
        <taxon>Bacteria</taxon>
        <taxon>Pseudomonadati</taxon>
        <taxon>Pseudomonadota</taxon>
        <taxon>Gammaproteobacteria</taxon>
        <taxon>Oceanospirillales</taxon>
        <taxon>Halomonadaceae</taxon>
        <taxon>Kushneria</taxon>
    </lineage>
</organism>
<dbReference type="CDD" id="cd17321">
    <property type="entry name" value="MFS_MMR_MDR_like"/>
    <property type="match status" value="1"/>
</dbReference>
<dbReference type="InterPro" id="IPR004638">
    <property type="entry name" value="EmrB-like"/>
</dbReference>
<feature type="transmembrane region" description="Helical" evidence="8">
    <location>
        <begin position="275"/>
        <end position="300"/>
    </location>
</feature>
<keyword evidence="6 8" id="KW-1133">Transmembrane helix</keyword>
<evidence type="ECO:0000256" key="8">
    <source>
        <dbReference type="SAM" id="Phobius"/>
    </source>
</evidence>
<evidence type="ECO:0000259" key="9">
    <source>
        <dbReference type="PROSITE" id="PS50850"/>
    </source>
</evidence>
<dbReference type="InterPro" id="IPR036259">
    <property type="entry name" value="MFS_trans_sf"/>
</dbReference>
<evidence type="ECO:0000256" key="2">
    <source>
        <dbReference type="ARBA" id="ARBA00008537"/>
    </source>
</evidence>
<proteinExistence type="inferred from homology"/>
<keyword evidence="3" id="KW-0813">Transport</keyword>
<keyword evidence="4" id="KW-1003">Cell membrane</keyword>
<keyword evidence="5 8" id="KW-0812">Transmembrane</keyword>
<evidence type="ECO:0000256" key="6">
    <source>
        <dbReference type="ARBA" id="ARBA00022989"/>
    </source>
</evidence>
<feature type="transmembrane region" description="Helical" evidence="8">
    <location>
        <begin position="60"/>
        <end position="81"/>
    </location>
</feature>
<gene>
    <name evidence="10" type="ORF">ACFFHW_12780</name>
</gene>
<feature type="transmembrane region" description="Helical" evidence="8">
    <location>
        <begin position="20"/>
        <end position="40"/>
    </location>
</feature>
<dbReference type="InterPro" id="IPR020846">
    <property type="entry name" value="MFS_dom"/>
</dbReference>
<dbReference type="SUPFAM" id="SSF103473">
    <property type="entry name" value="MFS general substrate transporter"/>
    <property type="match status" value="1"/>
</dbReference>
<evidence type="ECO:0000256" key="1">
    <source>
        <dbReference type="ARBA" id="ARBA00004651"/>
    </source>
</evidence>
<comment type="subcellular location">
    <subcellularLocation>
        <location evidence="1">Cell membrane</location>
        <topology evidence="1">Multi-pass membrane protein</topology>
    </subcellularLocation>
</comment>